<evidence type="ECO:0000256" key="1">
    <source>
        <dbReference type="SAM" id="Phobius"/>
    </source>
</evidence>
<comment type="caution">
    <text evidence="2">The sequence shown here is derived from an EMBL/GenBank/DDBJ whole genome shotgun (WGS) entry which is preliminary data.</text>
</comment>
<feature type="transmembrane region" description="Helical" evidence="1">
    <location>
        <begin position="55"/>
        <end position="77"/>
    </location>
</feature>
<accession>A0A3E0HP71</accession>
<dbReference type="EMBL" id="QUNO01000005">
    <property type="protein sequence ID" value="REH48229.1"/>
    <property type="molecule type" value="Genomic_DNA"/>
</dbReference>
<dbReference type="InterPro" id="IPR046291">
    <property type="entry name" value="DUF6328"/>
</dbReference>
<dbReference type="Pfam" id="PF19853">
    <property type="entry name" value="DUF6328"/>
    <property type="match status" value="1"/>
</dbReference>
<name>A0A3E0HP71_9PSEU</name>
<dbReference type="Proteomes" id="UP000256269">
    <property type="component" value="Unassembled WGS sequence"/>
</dbReference>
<feature type="transmembrane region" description="Helical" evidence="1">
    <location>
        <begin position="98"/>
        <end position="121"/>
    </location>
</feature>
<keyword evidence="1" id="KW-0812">Transmembrane</keyword>
<proteinExistence type="predicted"/>
<dbReference type="AlphaFoldDB" id="A0A3E0HP71"/>
<dbReference type="RefSeq" id="WP_116175032.1">
    <property type="nucleotide sequence ID" value="NZ_CP144375.1"/>
</dbReference>
<organism evidence="2 3">
    <name type="scientific">Kutzneria buriramensis</name>
    <dbReference type="NCBI Taxonomy" id="1045776"/>
    <lineage>
        <taxon>Bacteria</taxon>
        <taxon>Bacillati</taxon>
        <taxon>Actinomycetota</taxon>
        <taxon>Actinomycetes</taxon>
        <taxon>Pseudonocardiales</taxon>
        <taxon>Pseudonocardiaceae</taxon>
        <taxon>Kutzneria</taxon>
    </lineage>
</organism>
<keyword evidence="1" id="KW-1133">Transmembrane helix</keyword>
<evidence type="ECO:0000313" key="2">
    <source>
        <dbReference type="EMBL" id="REH48229.1"/>
    </source>
</evidence>
<feature type="transmembrane region" description="Helical" evidence="1">
    <location>
        <begin position="127"/>
        <end position="147"/>
    </location>
</feature>
<keyword evidence="3" id="KW-1185">Reference proteome</keyword>
<sequence>MIEPEETEPQRLARNLAELLQELRVAQTGVQVLFGFLLTLAFTDRYAAAGHLVHVVHVVTTSLAACSAAFLIAPAAWHRILFRHGHREQIIRTASVSALVGLMLLAAAMTGTVLMVGYVVFGGLFAALLASGFGLLFLVLWFILPLWMRIAPR</sequence>
<evidence type="ECO:0008006" key="4">
    <source>
        <dbReference type="Google" id="ProtNLM"/>
    </source>
</evidence>
<reference evidence="2 3" key="1">
    <citation type="submission" date="2018-08" db="EMBL/GenBank/DDBJ databases">
        <title>Genomic Encyclopedia of Archaeal and Bacterial Type Strains, Phase II (KMG-II): from individual species to whole genera.</title>
        <authorList>
            <person name="Goeker M."/>
        </authorList>
    </citation>
    <scope>NUCLEOTIDE SEQUENCE [LARGE SCALE GENOMIC DNA]</scope>
    <source>
        <strain evidence="2 3">DSM 45791</strain>
    </source>
</reference>
<evidence type="ECO:0000313" key="3">
    <source>
        <dbReference type="Proteomes" id="UP000256269"/>
    </source>
</evidence>
<keyword evidence="1" id="KW-0472">Membrane</keyword>
<feature type="transmembrane region" description="Helical" evidence="1">
    <location>
        <begin position="23"/>
        <end position="43"/>
    </location>
</feature>
<dbReference type="PROSITE" id="PS00456">
    <property type="entry name" value="NA_SOLUT_SYMP_1"/>
    <property type="match status" value="1"/>
</dbReference>
<protein>
    <recommendedName>
        <fullName evidence="4">Integral membrane protein</fullName>
    </recommendedName>
</protein>
<dbReference type="OrthoDB" id="3625784at2"/>
<dbReference type="InterPro" id="IPR018212">
    <property type="entry name" value="Na/solute_symporter_CS"/>
</dbReference>
<gene>
    <name evidence="2" type="ORF">BCF44_10587</name>
</gene>